<keyword evidence="6 9" id="KW-0694">RNA-binding</keyword>
<comment type="similarity">
    <text evidence="10">Belongs to the ANKZF1/VMS1 family.</text>
</comment>
<dbReference type="Pfam" id="PF00076">
    <property type="entry name" value="RRM_1"/>
    <property type="match status" value="2"/>
</dbReference>
<dbReference type="InterPro" id="IPR002110">
    <property type="entry name" value="Ankyrin_rpt"/>
</dbReference>
<dbReference type="GO" id="GO:0004721">
    <property type="term" value="F:phosphoprotein phosphatase activity"/>
    <property type="evidence" value="ECO:0007669"/>
    <property type="project" value="UniProtKB-KW"/>
</dbReference>
<dbReference type="EMBL" id="HG994589">
    <property type="protein sequence ID" value="CAF2791797.1"/>
    <property type="molecule type" value="Genomic_DNA"/>
</dbReference>
<evidence type="ECO:0000313" key="17">
    <source>
        <dbReference type="Proteomes" id="UP000675881"/>
    </source>
</evidence>
<dbReference type="Pfam" id="PF12796">
    <property type="entry name" value="Ank_2"/>
    <property type="match status" value="1"/>
</dbReference>
<evidence type="ECO:0000256" key="11">
    <source>
        <dbReference type="RuleBase" id="RU003465"/>
    </source>
</evidence>
<keyword evidence="10" id="KW-0540">Nuclease</keyword>
<dbReference type="PROSITE" id="PS50102">
    <property type="entry name" value="RRM"/>
    <property type="match status" value="2"/>
</dbReference>
<feature type="compositionally biased region" description="Polar residues" evidence="12">
    <location>
        <begin position="1390"/>
        <end position="1400"/>
    </location>
</feature>
<evidence type="ECO:0000256" key="8">
    <source>
        <dbReference type="PROSITE-ProRule" id="PRU00023"/>
    </source>
</evidence>
<dbReference type="InterPro" id="IPR001932">
    <property type="entry name" value="PPM-type_phosphatase-like_dom"/>
</dbReference>
<evidence type="ECO:0000256" key="12">
    <source>
        <dbReference type="SAM" id="MobiDB-lite"/>
    </source>
</evidence>
<dbReference type="Gene3D" id="3.60.40.10">
    <property type="entry name" value="PPM-type phosphatase domain"/>
    <property type="match status" value="1"/>
</dbReference>
<dbReference type="InterPro" id="IPR036770">
    <property type="entry name" value="Ankyrin_rpt-contain_sf"/>
</dbReference>
<feature type="domain" description="RRM" evidence="13">
    <location>
        <begin position="1008"/>
        <end position="1069"/>
    </location>
</feature>
<feature type="region of interest" description="Disordered" evidence="12">
    <location>
        <begin position="814"/>
        <end position="834"/>
    </location>
</feature>
<dbReference type="InterPro" id="IPR000222">
    <property type="entry name" value="PP2C_BS"/>
</dbReference>
<keyword evidence="7 11" id="KW-0904">Protein phosphatase</keyword>
<keyword evidence="8" id="KW-0040">ANK repeat</keyword>
<feature type="region of interest" description="Disordered" evidence="12">
    <location>
        <begin position="587"/>
        <end position="610"/>
    </location>
</feature>
<evidence type="ECO:0000259" key="13">
    <source>
        <dbReference type="PROSITE" id="PS50102"/>
    </source>
</evidence>
<name>A0A7R8CHJ4_LEPSM</name>
<feature type="domain" description="RRM" evidence="13">
    <location>
        <begin position="1081"/>
        <end position="1159"/>
    </location>
</feature>
<dbReference type="GO" id="GO:0006417">
    <property type="term" value="P:regulation of translation"/>
    <property type="evidence" value="ECO:0007669"/>
    <property type="project" value="TreeGrafter"/>
</dbReference>
<evidence type="ECO:0000259" key="15">
    <source>
        <dbReference type="PROSITE" id="PS52044"/>
    </source>
</evidence>
<evidence type="ECO:0000256" key="10">
    <source>
        <dbReference type="PROSITE-ProRule" id="PRU01389"/>
    </source>
</evidence>
<feature type="compositionally biased region" description="Polar residues" evidence="12">
    <location>
        <begin position="1198"/>
        <end position="1208"/>
    </location>
</feature>
<keyword evidence="10" id="KW-0255">Endonuclease</keyword>
<dbReference type="SUPFAM" id="SSF48403">
    <property type="entry name" value="Ankyrin repeat"/>
    <property type="match status" value="1"/>
</dbReference>
<feature type="repeat" description="ANK" evidence="8">
    <location>
        <begin position="754"/>
        <end position="786"/>
    </location>
</feature>
<evidence type="ECO:0000256" key="3">
    <source>
        <dbReference type="ARBA" id="ARBA00022723"/>
    </source>
</evidence>
<evidence type="ECO:0000256" key="5">
    <source>
        <dbReference type="ARBA" id="ARBA00022801"/>
    </source>
</evidence>
<accession>A0A7R8CHJ4</accession>
<dbReference type="InterPro" id="IPR035979">
    <property type="entry name" value="RBD_domain_sf"/>
</dbReference>
<feature type="region of interest" description="Disordered" evidence="12">
    <location>
        <begin position="1177"/>
        <end position="1411"/>
    </location>
</feature>
<evidence type="ECO:0000256" key="7">
    <source>
        <dbReference type="ARBA" id="ARBA00022912"/>
    </source>
</evidence>
<keyword evidence="5 10" id="KW-0378">Hydrolase</keyword>
<dbReference type="PANTHER" id="PTHR48032">
    <property type="entry name" value="RNA-BINDING PROTEIN MUSASHI HOMOLOG RBP6"/>
    <property type="match status" value="1"/>
</dbReference>
<feature type="active site" evidence="10">
    <location>
        <position position="591"/>
    </location>
</feature>
<dbReference type="InterPro" id="IPR012677">
    <property type="entry name" value="Nucleotide-bd_a/b_plait_sf"/>
</dbReference>
<comment type="similarity">
    <text evidence="11">Belongs to the PP2C family.</text>
</comment>
<keyword evidence="2 10" id="KW-0963">Cytoplasm</keyword>
<dbReference type="SUPFAM" id="SSF81606">
    <property type="entry name" value="PP2C-like"/>
    <property type="match status" value="1"/>
</dbReference>
<evidence type="ECO:0000256" key="6">
    <source>
        <dbReference type="ARBA" id="ARBA00022884"/>
    </source>
</evidence>
<dbReference type="PROSITE" id="PS50088">
    <property type="entry name" value="ANK_REPEAT"/>
    <property type="match status" value="1"/>
</dbReference>
<dbReference type="PROSITE" id="PS50297">
    <property type="entry name" value="ANK_REP_REGION"/>
    <property type="match status" value="1"/>
</dbReference>
<dbReference type="CDD" id="cd00143">
    <property type="entry name" value="PP2Cc"/>
    <property type="match status" value="1"/>
</dbReference>
<comment type="domain">
    <text evidence="10">The VLRF1 domain mediates binding to the 60S ribosomal subunit.</text>
</comment>
<evidence type="ECO:0000256" key="9">
    <source>
        <dbReference type="PROSITE-ProRule" id="PRU00176"/>
    </source>
</evidence>
<dbReference type="InterPro" id="IPR000504">
    <property type="entry name" value="RRM_dom"/>
</dbReference>
<dbReference type="SMART" id="SM00332">
    <property type="entry name" value="PP2Cc"/>
    <property type="match status" value="1"/>
</dbReference>
<dbReference type="Gene3D" id="3.30.70.330">
    <property type="match status" value="2"/>
</dbReference>
<comment type="subcellular location">
    <subcellularLocation>
        <location evidence="1">Cytoplasm</location>
    </subcellularLocation>
</comment>
<dbReference type="GO" id="GO:0003729">
    <property type="term" value="F:mRNA binding"/>
    <property type="evidence" value="ECO:0007669"/>
    <property type="project" value="TreeGrafter"/>
</dbReference>
<feature type="compositionally biased region" description="Polar residues" evidence="12">
    <location>
        <begin position="1218"/>
        <end position="1235"/>
    </location>
</feature>
<keyword evidence="3" id="KW-0479">Metal-binding</keyword>
<dbReference type="Gene3D" id="1.25.40.20">
    <property type="entry name" value="Ankyrin repeat-containing domain"/>
    <property type="match status" value="1"/>
</dbReference>
<evidence type="ECO:0000256" key="4">
    <source>
        <dbReference type="ARBA" id="ARBA00022737"/>
    </source>
</evidence>
<feature type="compositionally biased region" description="Low complexity" evidence="12">
    <location>
        <begin position="1318"/>
        <end position="1336"/>
    </location>
</feature>
<dbReference type="Proteomes" id="UP000675881">
    <property type="component" value="Chromosome 10"/>
</dbReference>
<dbReference type="GO" id="GO:0004519">
    <property type="term" value="F:endonuclease activity"/>
    <property type="evidence" value="ECO:0007669"/>
    <property type="project" value="UniProtKB-KW"/>
</dbReference>
<dbReference type="GO" id="GO:0005737">
    <property type="term" value="C:cytoplasm"/>
    <property type="evidence" value="ECO:0007669"/>
    <property type="project" value="UniProtKB-SubCell"/>
</dbReference>
<protein>
    <submittedName>
        <fullName evidence="16">MSI</fullName>
    </submittedName>
</protein>
<evidence type="ECO:0000259" key="14">
    <source>
        <dbReference type="PROSITE" id="PS51746"/>
    </source>
</evidence>
<dbReference type="PROSITE" id="PS01032">
    <property type="entry name" value="PPM_1"/>
    <property type="match status" value="1"/>
</dbReference>
<evidence type="ECO:0000313" key="16">
    <source>
        <dbReference type="EMBL" id="CAF2791797.1"/>
    </source>
</evidence>
<dbReference type="PROSITE" id="PS51746">
    <property type="entry name" value="PPM_2"/>
    <property type="match status" value="1"/>
</dbReference>
<sequence>MNITIFITSLYNVCDGLSNYEIAKAESAKNPIQHAYQRPDFVTEGYSMEETASFLDNSIRQIISPRITLLADVGYAECVNAGKSRYNEDEACILHGKLTSANRGISIPYFFIGLFDGHGGPGTSVKASKELHLVVKQSLEDVLDMIIDMEYDPNTNTRKVGADHGTSVNDLIIGALESSLWAFDRLIQRDLRKYRISGGSTSLVALFILDKLYLANTGDSRAAVYYPHETNLIPLSEDHVPNAERKRIQRIAYHHPDLLLHPETNQKLYNRHIFCCKNLTHADIDTPILYKDFYMSGWSVRNAKEEDINLVPLISGKGKNNRLLATVGVTRSIGDHQLFAKCSHVPLKEFLIPEPDVTITDLRNNLGILIMSTDGLWDVLSLEDVYTYFKDTQGTDISEMEMAKELVHCARGDKMPELYWEMSNGELSSGDDISVFVVSLNKPPKFFSILDPNSIKKHLWGIKKKEEQISKTPELSSSSDDDDDEEEEDITLRITRLKKEHFKSDFHRYNLKKKLVLSSYKPISEEAFDELSEISSISASETESEDERVEGTVSNDTLRYHFVNGDGLRLSVFKTIFQDEDYFERKQGGSQSSADNKGRHHKSAGSSLRRYNELSHAKKVQDILLNWKNDLERCFLIFYRSSSKEQRLKKLQGWRKKKTPKRIRRSKSREIKERPLPNIVNDILNQGSSSEEEVGIDYDLRKLSTLDLNEYEIKVHDDTEKKNELITACMSGNVGVVDEALDSFPNFINSQIVSGSTLLHIATKRGHKGVIKLLLSRGADPSLKNKFKKVPYLLCPDKEVRNVEESLKEQAAKKAEKKRAQRAAKKEKDKEVKKQELELKAEQDEKDRFLALSDREKRAIAAEKKRMLAQSNNGQTLYGSNRCICDKKGSNFDLPDLLHCLSLVLSFHLFVDLLVNPKANNLEIKSFLSFRSPRRLVVDVVAMRHPGLPQHLSLRIDCRVLNNPQNTMAFHAIENGVIPHQPTVQQAPIPAANRPPRKQRAHEDEEQGKLFVGGLSWDTTQETLLRYFGGFGEVIDCVVMKNAESGRSRGFGFVTFSDPANIDAHVIQGVCRNPKKTNYFPKVFLGGLPSNLTETDLRNFFFPRYGEVCEVIIMYDQEKKKSRGFGFLSFSDDQAVNRACAEHFVNIQNKQVEIKRAEPRTQTATWNKDSMEQWGAASMTVPGGPPPITIGSPMQHPAHTNGQHIQQASGGGVPHPSSAPQQHTHYSAWGSQAQHPQHPPAAIVPWGHHPPAAPTPPHHVASHPQAAVNAAPPTQWGSPTFASPPPQAAQFPVYHPPPSVTPQPNYWNTQPTPPPQAAAPQPYSAYGSYAPAAPQYPGAPPPHHHPPPVSHGPSPVNKSPYSVGAPDFYHQNTITMGQPPVAMSPPVAYNPNSDLASSLGPQRGAMYSTQPSQFGGRRQCWTPSFPFCQIINAIKIG</sequence>
<feature type="compositionally biased region" description="Basic and acidic residues" evidence="12">
    <location>
        <begin position="824"/>
        <end position="834"/>
    </location>
</feature>
<proteinExistence type="inferred from homology"/>
<feature type="domain" description="PPM-type phosphatase" evidence="14">
    <location>
        <begin position="74"/>
        <end position="440"/>
    </location>
</feature>
<keyword evidence="4" id="KW-0677">Repeat</keyword>
<dbReference type="SMART" id="SM00248">
    <property type="entry name" value="ANK"/>
    <property type="match status" value="2"/>
</dbReference>
<evidence type="ECO:0000256" key="1">
    <source>
        <dbReference type="ARBA" id="ARBA00004496"/>
    </source>
</evidence>
<feature type="domain" description="VLRF1" evidence="15">
    <location>
        <begin position="544"/>
        <end position="687"/>
    </location>
</feature>
<reference evidence="16" key="1">
    <citation type="submission" date="2021-02" db="EMBL/GenBank/DDBJ databases">
        <authorList>
            <person name="Bekaert M."/>
        </authorList>
    </citation>
    <scope>NUCLEOTIDE SEQUENCE</scope>
    <source>
        <strain evidence="16">IoA-00</strain>
    </source>
</reference>
<organism evidence="16 17">
    <name type="scientific">Lepeophtheirus salmonis</name>
    <name type="common">Salmon louse</name>
    <name type="synonym">Caligus salmonis</name>
    <dbReference type="NCBI Taxonomy" id="72036"/>
    <lineage>
        <taxon>Eukaryota</taxon>
        <taxon>Metazoa</taxon>
        <taxon>Ecdysozoa</taxon>
        <taxon>Arthropoda</taxon>
        <taxon>Crustacea</taxon>
        <taxon>Multicrustacea</taxon>
        <taxon>Hexanauplia</taxon>
        <taxon>Copepoda</taxon>
        <taxon>Siphonostomatoida</taxon>
        <taxon>Caligidae</taxon>
        <taxon>Lepeophtheirus</taxon>
    </lineage>
</organism>
<dbReference type="PROSITE" id="PS52044">
    <property type="entry name" value="VLRF1"/>
    <property type="match status" value="1"/>
</dbReference>
<dbReference type="Pfam" id="PF00481">
    <property type="entry name" value="PP2C"/>
    <property type="match status" value="2"/>
</dbReference>
<dbReference type="Pfam" id="PF18826">
    <property type="entry name" value="bVLRF1"/>
    <property type="match status" value="1"/>
</dbReference>
<dbReference type="InterPro" id="IPR041175">
    <property type="entry name" value="VLRF1/Vms1"/>
</dbReference>
<gene>
    <name evidence="16" type="ORF">LSAA_2651</name>
</gene>
<evidence type="ECO:0000256" key="2">
    <source>
        <dbReference type="ARBA" id="ARBA00022490"/>
    </source>
</evidence>
<dbReference type="PANTHER" id="PTHR48032:SF18">
    <property type="entry name" value="RRM DOMAIN-CONTAINING PROTEIN"/>
    <property type="match status" value="1"/>
</dbReference>
<keyword evidence="17" id="KW-1185">Reference proteome</keyword>
<dbReference type="GO" id="GO:0046872">
    <property type="term" value="F:metal ion binding"/>
    <property type="evidence" value="ECO:0007669"/>
    <property type="project" value="UniProtKB-KW"/>
</dbReference>
<dbReference type="SUPFAM" id="SSF54928">
    <property type="entry name" value="RNA-binding domain, RBD"/>
    <property type="match status" value="2"/>
</dbReference>
<dbReference type="InterPro" id="IPR036457">
    <property type="entry name" value="PPM-type-like_dom_sf"/>
</dbReference>
<dbReference type="SMART" id="SM00360">
    <property type="entry name" value="RRM"/>
    <property type="match status" value="2"/>
</dbReference>
<dbReference type="OrthoDB" id="1875751at2759"/>